<feature type="transmembrane region" description="Helical" evidence="13">
    <location>
        <begin position="178"/>
        <end position="195"/>
    </location>
</feature>
<organism evidence="14 15">
    <name type="scientific">Effrenium voratum</name>
    <dbReference type="NCBI Taxonomy" id="2562239"/>
    <lineage>
        <taxon>Eukaryota</taxon>
        <taxon>Sar</taxon>
        <taxon>Alveolata</taxon>
        <taxon>Dinophyceae</taxon>
        <taxon>Suessiales</taxon>
        <taxon>Symbiodiniaceae</taxon>
        <taxon>Effrenium</taxon>
    </lineage>
</organism>
<evidence type="ECO:0000256" key="12">
    <source>
        <dbReference type="ARBA" id="ARBA00023136"/>
    </source>
</evidence>
<evidence type="ECO:0000256" key="13">
    <source>
        <dbReference type="SAM" id="Phobius"/>
    </source>
</evidence>
<dbReference type="GO" id="GO:0000139">
    <property type="term" value="C:Golgi membrane"/>
    <property type="evidence" value="ECO:0007669"/>
    <property type="project" value="UniProtKB-SubCell"/>
</dbReference>
<evidence type="ECO:0000256" key="4">
    <source>
        <dbReference type="ARBA" id="ARBA00021741"/>
    </source>
</evidence>
<dbReference type="InterPro" id="IPR004316">
    <property type="entry name" value="SWEET_rpt"/>
</dbReference>
<feature type="transmembrane region" description="Helical" evidence="13">
    <location>
        <begin position="301"/>
        <end position="319"/>
    </location>
</feature>
<evidence type="ECO:0000256" key="5">
    <source>
        <dbReference type="ARBA" id="ARBA00022448"/>
    </source>
</evidence>
<evidence type="ECO:0000256" key="6">
    <source>
        <dbReference type="ARBA" id="ARBA00022475"/>
    </source>
</evidence>
<proteinExistence type="inferred from homology"/>
<name>A0AA36HVS2_9DINO</name>
<accession>A0AA36HVS2</accession>
<evidence type="ECO:0000313" key="15">
    <source>
        <dbReference type="Proteomes" id="UP001178507"/>
    </source>
</evidence>
<evidence type="ECO:0000256" key="3">
    <source>
        <dbReference type="ARBA" id="ARBA00007809"/>
    </source>
</evidence>
<keyword evidence="15" id="KW-1185">Reference proteome</keyword>
<keyword evidence="9" id="KW-0677">Repeat</keyword>
<evidence type="ECO:0000256" key="10">
    <source>
        <dbReference type="ARBA" id="ARBA00022989"/>
    </source>
</evidence>
<evidence type="ECO:0000256" key="8">
    <source>
        <dbReference type="ARBA" id="ARBA00022692"/>
    </source>
</evidence>
<dbReference type="InterPro" id="IPR047664">
    <property type="entry name" value="SWEET"/>
</dbReference>
<feature type="transmembrane region" description="Helical" evidence="13">
    <location>
        <begin position="79"/>
        <end position="100"/>
    </location>
</feature>
<keyword evidence="10 13" id="KW-1133">Transmembrane helix</keyword>
<dbReference type="PANTHER" id="PTHR10791:SF30">
    <property type="entry name" value="SUGAR TRANSPORTER SWEET1"/>
    <property type="match status" value="1"/>
</dbReference>
<feature type="transmembrane region" description="Helical" evidence="13">
    <location>
        <begin position="153"/>
        <end position="172"/>
    </location>
</feature>
<gene>
    <name evidence="14" type="ORF">EVOR1521_LOCUS5346</name>
</gene>
<dbReference type="AlphaFoldDB" id="A0AA36HVS2"/>
<dbReference type="FunFam" id="1.20.1280.290:FF:000004">
    <property type="entry name" value="Sugar transporter SWEET"/>
    <property type="match status" value="1"/>
</dbReference>
<evidence type="ECO:0000256" key="2">
    <source>
        <dbReference type="ARBA" id="ARBA00004653"/>
    </source>
</evidence>
<keyword evidence="6" id="KW-1003">Cell membrane</keyword>
<dbReference type="Gene3D" id="1.20.1280.290">
    <property type="match status" value="2"/>
</dbReference>
<dbReference type="EMBL" id="CAUJNA010000374">
    <property type="protein sequence ID" value="CAJ1376235.1"/>
    <property type="molecule type" value="Genomic_DNA"/>
</dbReference>
<dbReference type="Proteomes" id="UP001178507">
    <property type="component" value="Unassembled WGS sequence"/>
</dbReference>
<evidence type="ECO:0000256" key="7">
    <source>
        <dbReference type="ARBA" id="ARBA00022597"/>
    </source>
</evidence>
<keyword evidence="11" id="KW-0333">Golgi apparatus</keyword>
<reference evidence="14" key="1">
    <citation type="submission" date="2023-08" db="EMBL/GenBank/DDBJ databases">
        <authorList>
            <person name="Chen Y."/>
            <person name="Shah S."/>
            <person name="Dougan E. K."/>
            <person name="Thang M."/>
            <person name="Chan C."/>
        </authorList>
    </citation>
    <scope>NUCLEOTIDE SEQUENCE</scope>
</reference>
<feature type="transmembrane region" description="Helical" evidence="13">
    <location>
        <begin position="268"/>
        <end position="289"/>
    </location>
</feature>
<feature type="transmembrane region" description="Helical" evidence="13">
    <location>
        <begin position="234"/>
        <end position="256"/>
    </location>
</feature>
<dbReference type="Pfam" id="PF03083">
    <property type="entry name" value="MtN3_slv"/>
    <property type="match status" value="2"/>
</dbReference>
<keyword evidence="7" id="KW-0762">Sugar transport</keyword>
<feature type="transmembrane region" description="Helical" evidence="13">
    <location>
        <begin position="207"/>
        <end position="228"/>
    </location>
</feature>
<evidence type="ECO:0000256" key="1">
    <source>
        <dbReference type="ARBA" id="ARBA00004651"/>
    </source>
</evidence>
<sequence>MNSVCSTSCLRRLGVMSVRSLLPSGPRSHVRGTVGHPGLQTALRQTRGLPRLQAEAVKPQSHGCTWSGRGRKDNVRQGLGETFQASLGLVLLPALAPGSLGLSEYRWIFEDLVSVGSVGVGLPGLVSLGIFLNPMFEAMPRIRKLGHVGDMPMLPYSAMASMGSVWTAYGLLLSNPAVWTPNLCASLLGVYYMFVYCRHCPDLGHLLTGHVLKVLATMLFSAAAYGFLPHDLALSMLGLTGNVMTIFMFGGPLTAIRTVVREQNTRALNLGFTCAVNLNCILWFFYAYFMLDDPYIYLQDGVGIILATIQLGLFARYGVQRH</sequence>
<comment type="caution">
    <text evidence="14">The sequence shown here is derived from an EMBL/GenBank/DDBJ whole genome shotgun (WGS) entry which is preliminary data.</text>
</comment>
<keyword evidence="5" id="KW-0813">Transport</keyword>
<dbReference type="GO" id="GO:0051119">
    <property type="term" value="F:sugar transmembrane transporter activity"/>
    <property type="evidence" value="ECO:0007669"/>
    <property type="project" value="InterPro"/>
</dbReference>
<comment type="subcellular location">
    <subcellularLocation>
        <location evidence="1">Cell membrane</location>
        <topology evidence="1">Multi-pass membrane protein</topology>
    </subcellularLocation>
    <subcellularLocation>
        <location evidence="2">Golgi apparatus membrane</location>
        <topology evidence="2">Multi-pass membrane protein</topology>
    </subcellularLocation>
</comment>
<evidence type="ECO:0000256" key="9">
    <source>
        <dbReference type="ARBA" id="ARBA00022737"/>
    </source>
</evidence>
<dbReference type="GO" id="GO:0005886">
    <property type="term" value="C:plasma membrane"/>
    <property type="evidence" value="ECO:0007669"/>
    <property type="project" value="UniProtKB-SubCell"/>
</dbReference>
<protein>
    <recommendedName>
        <fullName evidence="4">Sugar transporter SWEET1</fullName>
    </recommendedName>
</protein>
<comment type="similarity">
    <text evidence="3">Belongs to the SWEET sugar transporter family.</text>
</comment>
<feature type="transmembrane region" description="Helical" evidence="13">
    <location>
        <begin position="112"/>
        <end position="132"/>
    </location>
</feature>
<dbReference type="PANTHER" id="PTHR10791">
    <property type="entry name" value="RAG1-ACTIVATING PROTEIN 1"/>
    <property type="match status" value="1"/>
</dbReference>
<keyword evidence="12 13" id="KW-0472">Membrane</keyword>
<evidence type="ECO:0000313" key="14">
    <source>
        <dbReference type="EMBL" id="CAJ1376235.1"/>
    </source>
</evidence>
<keyword evidence="8 13" id="KW-0812">Transmembrane</keyword>
<evidence type="ECO:0000256" key="11">
    <source>
        <dbReference type="ARBA" id="ARBA00023034"/>
    </source>
</evidence>